<dbReference type="SUPFAM" id="SSF53335">
    <property type="entry name" value="S-adenosyl-L-methionine-dependent methyltransferases"/>
    <property type="match status" value="1"/>
</dbReference>
<proteinExistence type="predicted"/>
<reference evidence="2 3" key="1">
    <citation type="submission" date="2019-05" db="EMBL/GenBank/DDBJ databases">
        <title>Nakamurella sp. N5BH11, whole genome shotgun sequence.</title>
        <authorList>
            <person name="Tuo L."/>
        </authorList>
    </citation>
    <scope>NUCLEOTIDE SEQUENCE [LARGE SCALE GENOMIC DNA]</scope>
    <source>
        <strain evidence="2 3">N5BH11</strain>
    </source>
</reference>
<name>A0A4U6QJC9_9ACTN</name>
<dbReference type="Pfam" id="PF18096">
    <property type="entry name" value="Thump_like"/>
    <property type="match status" value="1"/>
</dbReference>
<keyword evidence="2" id="KW-0808">Transferase</keyword>
<organism evidence="2 3">
    <name type="scientific">Nakamurella flava</name>
    <dbReference type="NCBI Taxonomy" id="2576308"/>
    <lineage>
        <taxon>Bacteria</taxon>
        <taxon>Bacillati</taxon>
        <taxon>Actinomycetota</taxon>
        <taxon>Actinomycetes</taxon>
        <taxon>Nakamurellales</taxon>
        <taxon>Nakamurellaceae</taxon>
        <taxon>Nakamurella</taxon>
    </lineage>
</organism>
<dbReference type="Proteomes" id="UP000306985">
    <property type="component" value="Unassembled WGS sequence"/>
</dbReference>
<dbReference type="EMBL" id="SZZH01000001">
    <property type="protein sequence ID" value="TKV60567.1"/>
    <property type="molecule type" value="Genomic_DNA"/>
</dbReference>
<dbReference type="InterPro" id="IPR041497">
    <property type="entry name" value="Thump-like"/>
</dbReference>
<accession>A0A4U6QJC9</accession>
<evidence type="ECO:0000313" key="3">
    <source>
        <dbReference type="Proteomes" id="UP000306985"/>
    </source>
</evidence>
<dbReference type="GO" id="GO:0032259">
    <property type="term" value="P:methylation"/>
    <property type="evidence" value="ECO:0007669"/>
    <property type="project" value="UniProtKB-KW"/>
</dbReference>
<evidence type="ECO:0000313" key="2">
    <source>
        <dbReference type="EMBL" id="TKV60567.1"/>
    </source>
</evidence>
<gene>
    <name evidence="2" type="ORF">FDO65_02360</name>
</gene>
<dbReference type="RefSeq" id="WP_137447871.1">
    <property type="nucleotide sequence ID" value="NZ_SZZH01000001.1"/>
</dbReference>
<dbReference type="InterPro" id="IPR029063">
    <property type="entry name" value="SAM-dependent_MTases_sf"/>
</dbReference>
<keyword evidence="3" id="KW-1185">Reference proteome</keyword>
<dbReference type="Gene3D" id="3.40.50.150">
    <property type="entry name" value="Vaccinia Virus protein VP39"/>
    <property type="match status" value="1"/>
</dbReference>
<evidence type="ECO:0000259" key="1">
    <source>
        <dbReference type="Pfam" id="PF18096"/>
    </source>
</evidence>
<feature type="domain" description="THUMP-like" evidence="1">
    <location>
        <begin position="326"/>
        <end position="401"/>
    </location>
</feature>
<dbReference type="OrthoDB" id="9810570at2"/>
<comment type="caution">
    <text evidence="2">The sequence shown here is derived from an EMBL/GenBank/DDBJ whole genome shotgun (WGS) entry which is preliminary data.</text>
</comment>
<dbReference type="GO" id="GO:0008168">
    <property type="term" value="F:methyltransferase activity"/>
    <property type="evidence" value="ECO:0007669"/>
    <property type="project" value="UniProtKB-KW"/>
</dbReference>
<dbReference type="AlphaFoldDB" id="A0A4U6QJC9"/>
<protein>
    <submittedName>
        <fullName evidence="2">Class I SAM-dependent methyltransferase</fullName>
    </submittedName>
</protein>
<sequence length="407" mass="42967">MAYRFTIDDVAWLAGPAGDEALAAAAERPLTDASLLTDLGRLRARLGDAADRAGAVVETVRLRRKATDKLGGWAAGGLFTDEALQQASPVAVARHRARRLAGVDVHDLTCSIGGDLVVLAGRGEGTTAGSDLDPVRVAMARHNLDQARVDAAVTVADALTVRARGGLPYADPARRDTRGRRVMGADAVVPSVGDLDAAHAARPPVLRVPPGLDYEALARPGEVELVSLAGSVREAVLWPAELASVTGPVGRRATVLDADGTVRLALTSDDPDDIPVRPAAVGEYLIDPDPAVVRAHLVRGYAARFALRQLDPHLAYLTGPTPPPGVRSFLVLDEAPFTERTVAGWARRDGVGTLEIKQRGTAVVPDDLRRRLRPALRGATRQAATLVLARVGRSVHAYWCRAVGPDA</sequence>
<keyword evidence="2" id="KW-0489">Methyltransferase</keyword>